<keyword evidence="2" id="KW-1185">Reference proteome</keyword>
<name>A0A1Y2CWU2_9FUNG</name>
<protein>
    <submittedName>
        <fullName evidence="1">Uncharacterized protein</fullName>
    </submittedName>
</protein>
<proteinExistence type="predicted"/>
<sequence length="195" mass="20559">MFPRLAPLLRPLSRTLRPIATPAIASIQRPYLIRNYASAPPPPPNGGNPLNNMDPKLAAAAQKIFLAIQRDTQLTTLCTSLSLKLTAKGIIDPRNPTKQPAISDLMKIAMDREISGLISEVVKRLKELGVLDDEAVRSGMGGQGGLMGALLGGGSGPAPVAASGKDSIEDAEFADVKKDEKKGVLGKVKGLFGKK</sequence>
<reference evidence="1 2" key="1">
    <citation type="submission" date="2016-07" db="EMBL/GenBank/DDBJ databases">
        <title>Pervasive Adenine N6-methylation of Active Genes in Fungi.</title>
        <authorList>
            <consortium name="DOE Joint Genome Institute"/>
            <person name="Mondo S.J."/>
            <person name="Dannebaum R.O."/>
            <person name="Kuo R.C."/>
            <person name="Labutti K."/>
            <person name="Haridas S."/>
            <person name="Kuo A."/>
            <person name="Salamov A."/>
            <person name="Ahrendt S.R."/>
            <person name="Lipzen A."/>
            <person name="Sullivan W."/>
            <person name="Andreopoulos W.B."/>
            <person name="Clum A."/>
            <person name="Lindquist E."/>
            <person name="Daum C."/>
            <person name="Ramamoorthy G.K."/>
            <person name="Gryganskyi A."/>
            <person name="Culley D."/>
            <person name="Magnuson J.K."/>
            <person name="James T.Y."/>
            <person name="O'Malley M.A."/>
            <person name="Stajich J.E."/>
            <person name="Spatafora J.W."/>
            <person name="Visel A."/>
            <person name="Grigoriev I.V."/>
        </authorList>
    </citation>
    <scope>NUCLEOTIDE SEQUENCE [LARGE SCALE GENOMIC DNA]</scope>
    <source>
        <strain evidence="1 2">JEL800</strain>
    </source>
</reference>
<dbReference type="Proteomes" id="UP000193642">
    <property type="component" value="Unassembled WGS sequence"/>
</dbReference>
<gene>
    <name evidence="1" type="ORF">BCR33DRAFT_712498</name>
</gene>
<evidence type="ECO:0000313" key="2">
    <source>
        <dbReference type="Proteomes" id="UP000193642"/>
    </source>
</evidence>
<organism evidence="1 2">
    <name type="scientific">Rhizoclosmatium globosum</name>
    <dbReference type="NCBI Taxonomy" id="329046"/>
    <lineage>
        <taxon>Eukaryota</taxon>
        <taxon>Fungi</taxon>
        <taxon>Fungi incertae sedis</taxon>
        <taxon>Chytridiomycota</taxon>
        <taxon>Chytridiomycota incertae sedis</taxon>
        <taxon>Chytridiomycetes</taxon>
        <taxon>Chytridiales</taxon>
        <taxon>Chytriomycetaceae</taxon>
        <taxon>Rhizoclosmatium</taxon>
    </lineage>
</organism>
<dbReference type="AlphaFoldDB" id="A0A1Y2CWU2"/>
<accession>A0A1Y2CWU2</accession>
<comment type="caution">
    <text evidence="1">The sequence shown here is derived from an EMBL/GenBank/DDBJ whole genome shotgun (WGS) entry which is preliminary data.</text>
</comment>
<evidence type="ECO:0000313" key="1">
    <source>
        <dbReference type="EMBL" id="ORY51447.1"/>
    </source>
</evidence>
<dbReference type="EMBL" id="MCGO01000005">
    <property type="protein sequence ID" value="ORY51447.1"/>
    <property type="molecule type" value="Genomic_DNA"/>
</dbReference>
<dbReference type="OrthoDB" id="2157391at2759"/>